<feature type="compositionally biased region" description="Basic and acidic residues" evidence="1">
    <location>
        <begin position="120"/>
        <end position="134"/>
    </location>
</feature>
<feature type="non-terminal residue" evidence="2">
    <location>
        <position position="150"/>
    </location>
</feature>
<feature type="compositionally biased region" description="Basic and acidic residues" evidence="1">
    <location>
        <begin position="1"/>
        <end position="30"/>
    </location>
</feature>
<evidence type="ECO:0000313" key="2">
    <source>
        <dbReference type="EMBL" id="KUJ24030.1"/>
    </source>
</evidence>
<organism evidence="2 3">
    <name type="scientific">Mollisia scopiformis</name>
    <name type="common">Conifer needle endophyte fungus</name>
    <name type="synonym">Phialocephala scopiformis</name>
    <dbReference type="NCBI Taxonomy" id="149040"/>
    <lineage>
        <taxon>Eukaryota</taxon>
        <taxon>Fungi</taxon>
        <taxon>Dikarya</taxon>
        <taxon>Ascomycota</taxon>
        <taxon>Pezizomycotina</taxon>
        <taxon>Leotiomycetes</taxon>
        <taxon>Helotiales</taxon>
        <taxon>Mollisiaceae</taxon>
        <taxon>Mollisia</taxon>
    </lineage>
</organism>
<feature type="region of interest" description="Disordered" evidence="1">
    <location>
        <begin position="1"/>
        <end position="150"/>
    </location>
</feature>
<reference evidence="2 3" key="1">
    <citation type="submission" date="2015-10" db="EMBL/GenBank/DDBJ databases">
        <title>Full genome of DAOMC 229536 Phialocephala scopiformis, a fungal endophyte of spruce producing the potent anti-insectan compound rugulosin.</title>
        <authorList>
            <consortium name="DOE Joint Genome Institute"/>
            <person name="Walker A.K."/>
            <person name="Frasz S.L."/>
            <person name="Seifert K.A."/>
            <person name="Miller J.D."/>
            <person name="Mondo S.J."/>
            <person name="Labutti K."/>
            <person name="Lipzen A."/>
            <person name="Dockter R."/>
            <person name="Kennedy M."/>
            <person name="Grigoriev I.V."/>
            <person name="Spatafora J.W."/>
        </authorList>
    </citation>
    <scope>NUCLEOTIDE SEQUENCE [LARGE SCALE GENOMIC DNA]</scope>
    <source>
        <strain evidence="2 3">CBS 120377</strain>
    </source>
</reference>
<feature type="compositionally biased region" description="Basic and acidic residues" evidence="1">
    <location>
        <begin position="37"/>
        <end position="50"/>
    </location>
</feature>
<evidence type="ECO:0000256" key="1">
    <source>
        <dbReference type="SAM" id="MobiDB-lite"/>
    </source>
</evidence>
<dbReference type="Proteomes" id="UP000070700">
    <property type="component" value="Unassembled WGS sequence"/>
</dbReference>
<dbReference type="STRING" id="149040.A0A194XUN4"/>
<dbReference type="OrthoDB" id="2537141at2759"/>
<evidence type="ECO:0000313" key="3">
    <source>
        <dbReference type="Proteomes" id="UP000070700"/>
    </source>
</evidence>
<feature type="compositionally biased region" description="Polar residues" evidence="1">
    <location>
        <begin position="100"/>
        <end position="118"/>
    </location>
</feature>
<dbReference type="GeneID" id="28818058"/>
<accession>A0A194XUN4</accession>
<keyword evidence="3" id="KW-1185">Reference proteome</keyword>
<feature type="non-terminal residue" evidence="2">
    <location>
        <position position="1"/>
    </location>
</feature>
<dbReference type="KEGG" id="psco:LY89DRAFT_553327"/>
<sequence>FERRARHKTREDKYEPRKVDKKVKKDGTERKPRKKIEKSDRKKAARKSGEDLMNNFSSKSIGQDRLTIRPPQGLGLFNNGRASSPARRRSLSDLAFSEMNFLQSSTRQPQVEQKSKVNSKSREKEKRKATRAQDEITEFFRPSRKPLEEI</sequence>
<dbReference type="AlphaFoldDB" id="A0A194XUN4"/>
<dbReference type="RefSeq" id="XP_018078385.1">
    <property type="nucleotide sequence ID" value="XM_018208332.1"/>
</dbReference>
<name>A0A194XUN4_MOLSC</name>
<proteinExistence type="predicted"/>
<dbReference type="InParanoid" id="A0A194XUN4"/>
<dbReference type="EMBL" id="KQ947404">
    <property type="protein sequence ID" value="KUJ24030.1"/>
    <property type="molecule type" value="Genomic_DNA"/>
</dbReference>
<protein>
    <submittedName>
        <fullName evidence="2">Uncharacterized protein</fullName>
    </submittedName>
</protein>
<gene>
    <name evidence="2" type="ORF">LY89DRAFT_553327</name>
</gene>